<dbReference type="EMBL" id="JBHRTN010000018">
    <property type="protein sequence ID" value="MFC3127059.1"/>
    <property type="molecule type" value="Genomic_DNA"/>
</dbReference>
<dbReference type="Gene3D" id="3.40.50.1000">
    <property type="entry name" value="HAD superfamily/HAD-like"/>
    <property type="match status" value="1"/>
</dbReference>
<organism evidence="3 4">
    <name type="scientific">Teichococcus globiformis</name>
    <dbReference type="NCBI Taxonomy" id="2307229"/>
    <lineage>
        <taxon>Bacteria</taxon>
        <taxon>Pseudomonadati</taxon>
        <taxon>Pseudomonadota</taxon>
        <taxon>Alphaproteobacteria</taxon>
        <taxon>Acetobacterales</taxon>
        <taxon>Roseomonadaceae</taxon>
        <taxon>Roseomonas</taxon>
    </lineage>
</organism>
<dbReference type="Gene3D" id="3.30.70.1020">
    <property type="entry name" value="Trehalose-6-phosphate phosphatase related protein, domain 2"/>
    <property type="match status" value="1"/>
</dbReference>
<comment type="caution">
    <text evidence="3">The sequence shown here is derived from an EMBL/GenBank/DDBJ whole genome shotgun (WGS) entry which is preliminary data.</text>
</comment>
<evidence type="ECO:0000313" key="3">
    <source>
        <dbReference type="EMBL" id="MFC3127059.1"/>
    </source>
</evidence>
<proteinExistence type="inferred from homology"/>
<reference evidence="4" key="1">
    <citation type="journal article" date="2019" name="Int. J. Syst. Evol. Microbiol.">
        <title>The Global Catalogue of Microorganisms (GCM) 10K type strain sequencing project: providing services to taxonomists for standard genome sequencing and annotation.</title>
        <authorList>
            <consortium name="The Broad Institute Genomics Platform"/>
            <consortium name="The Broad Institute Genome Sequencing Center for Infectious Disease"/>
            <person name="Wu L."/>
            <person name="Ma J."/>
        </authorList>
    </citation>
    <scope>NUCLEOTIDE SEQUENCE [LARGE SCALE GENOMIC DNA]</scope>
    <source>
        <strain evidence="4">KCTC 52094</strain>
    </source>
</reference>
<dbReference type="NCBIfam" id="TIGR00685">
    <property type="entry name" value="T6PP"/>
    <property type="match status" value="1"/>
</dbReference>
<dbReference type="InterPro" id="IPR003337">
    <property type="entry name" value="Trehalose_PPase"/>
</dbReference>
<protein>
    <recommendedName>
        <fullName evidence="2">Trehalose 6-phosphate phosphatase</fullName>
        <ecNumber evidence="2">3.1.3.12</ecNumber>
    </recommendedName>
</protein>
<dbReference type="InterPro" id="IPR044651">
    <property type="entry name" value="OTSB-like"/>
</dbReference>
<gene>
    <name evidence="3" type="primary">otsB</name>
    <name evidence="3" type="ORF">ACFOD4_18480</name>
</gene>
<sequence>MQATVLLDDPAMPPLPGADAALFLDLDGTLIEIAERPDAVVVPQHLPVLLTRLSAALDGAVAIVTGRGLEVARSLSGAPPIAFAAEHGSIIDSQGLPGSAIPGTPPPPSPPPAWRDAAEAFVQAHPGMLLEEKRHGFVVHFRAVPEQGELAHAFLQGLVQGTDFQVLPAHCAAELRPRAADKGTAVAWLMRHTPFARRTPLFIGDDVTDEHGIAACRAMGGTGYRIPRDFSGPAAVHQWLTRLADRLEA</sequence>
<comment type="catalytic activity">
    <reaction evidence="2">
        <text>alpha,alpha-trehalose 6-phosphate + H2O = alpha,alpha-trehalose + phosphate</text>
        <dbReference type="Rhea" id="RHEA:23420"/>
        <dbReference type="ChEBI" id="CHEBI:15377"/>
        <dbReference type="ChEBI" id="CHEBI:16551"/>
        <dbReference type="ChEBI" id="CHEBI:43474"/>
        <dbReference type="ChEBI" id="CHEBI:58429"/>
        <dbReference type="EC" id="3.1.3.12"/>
    </reaction>
</comment>
<dbReference type="PANTHER" id="PTHR43768:SF3">
    <property type="entry name" value="TREHALOSE 6-PHOSPHATE PHOSPHATASE"/>
    <property type="match status" value="1"/>
</dbReference>
<accession>A0ABV7G6A0</accession>
<keyword evidence="4" id="KW-1185">Reference proteome</keyword>
<name>A0ABV7G6A0_9PROT</name>
<evidence type="ECO:0000313" key="4">
    <source>
        <dbReference type="Proteomes" id="UP001595593"/>
    </source>
</evidence>
<dbReference type="InterPro" id="IPR036412">
    <property type="entry name" value="HAD-like_sf"/>
</dbReference>
<evidence type="ECO:0000256" key="1">
    <source>
        <dbReference type="ARBA" id="ARBA00022801"/>
    </source>
</evidence>
<dbReference type="Pfam" id="PF02358">
    <property type="entry name" value="Trehalose_PPase"/>
    <property type="match status" value="1"/>
</dbReference>
<comment type="similarity">
    <text evidence="2">Belongs to the trehalose phosphatase family.</text>
</comment>
<comment type="cofactor">
    <cofactor evidence="2">
        <name>Mg(2+)</name>
        <dbReference type="ChEBI" id="CHEBI:18420"/>
    </cofactor>
</comment>
<comment type="function">
    <text evidence="2">Removes the phosphate from trehalose 6-phosphate to produce free trehalose.</text>
</comment>
<keyword evidence="2" id="KW-0460">Magnesium</keyword>
<dbReference type="InterPro" id="IPR023214">
    <property type="entry name" value="HAD_sf"/>
</dbReference>
<dbReference type="Proteomes" id="UP001595593">
    <property type="component" value="Unassembled WGS sequence"/>
</dbReference>
<dbReference type="PANTHER" id="PTHR43768">
    <property type="entry name" value="TREHALOSE 6-PHOSPHATE PHOSPHATASE"/>
    <property type="match status" value="1"/>
</dbReference>
<dbReference type="SUPFAM" id="SSF56784">
    <property type="entry name" value="HAD-like"/>
    <property type="match status" value="1"/>
</dbReference>
<keyword evidence="2" id="KW-0479">Metal-binding</keyword>
<dbReference type="RefSeq" id="WP_379598771.1">
    <property type="nucleotide sequence ID" value="NZ_JBHRTN010000018.1"/>
</dbReference>
<keyword evidence="1 2" id="KW-0378">Hydrolase</keyword>
<comment type="pathway">
    <text evidence="2">Glycan biosynthesis; trehalose biosynthesis.</text>
</comment>
<dbReference type="EC" id="3.1.3.12" evidence="2"/>
<dbReference type="GO" id="GO:0004805">
    <property type="term" value="F:trehalose-phosphatase activity"/>
    <property type="evidence" value="ECO:0007669"/>
    <property type="project" value="UniProtKB-EC"/>
</dbReference>
<evidence type="ECO:0000256" key="2">
    <source>
        <dbReference type="RuleBase" id="RU361117"/>
    </source>
</evidence>